<dbReference type="RefSeq" id="WP_154531721.1">
    <property type="nucleotide sequence ID" value="NZ_VULX01000016.1"/>
</dbReference>
<organism evidence="1 2">
    <name type="scientific">Inconstantimicrobium porci</name>
    <dbReference type="NCBI Taxonomy" id="2652291"/>
    <lineage>
        <taxon>Bacteria</taxon>
        <taxon>Bacillati</taxon>
        <taxon>Bacillota</taxon>
        <taxon>Clostridia</taxon>
        <taxon>Eubacteriales</taxon>
        <taxon>Clostridiaceae</taxon>
        <taxon>Inconstantimicrobium</taxon>
    </lineage>
</organism>
<protein>
    <submittedName>
        <fullName evidence="1">DUF58 domain-containing protein</fullName>
    </submittedName>
</protein>
<reference evidence="1 2" key="1">
    <citation type="submission" date="2019-08" db="EMBL/GenBank/DDBJ databases">
        <title>In-depth cultivation of the pig gut microbiome towards novel bacterial diversity and tailored functional studies.</title>
        <authorList>
            <person name="Wylensek D."/>
            <person name="Hitch T.C.A."/>
            <person name="Clavel T."/>
        </authorList>
    </citation>
    <scope>NUCLEOTIDE SEQUENCE [LARGE SCALE GENOMIC DNA]</scope>
    <source>
        <strain evidence="1 2">WCA-383-APC-5B</strain>
    </source>
</reference>
<gene>
    <name evidence="1" type="ORF">FYJ33_10515</name>
</gene>
<dbReference type="PANTHER" id="PTHR34351">
    <property type="entry name" value="SLR1927 PROTEIN-RELATED"/>
    <property type="match status" value="1"/>
</dbReference>
<evidence type="ECO:0000313" key="1">
    <source>
        <dbReference type="EMBL" id="MSR91824.1"/>
    </source>
</evidence>
<sequence>MFYIFIIIIIVGVILNSLCKKYALDKVHYSRSISAKYVECGEKFNIVTSVENRKMLPVTFLQVKEYVGESKIYNCSNMMILPYQRVTRTYEKSLDKRGRYYLRKVDITAGDFIGIDVVTKSQDFEDEIIVYPKPMDIDNDMDEIGEFIGETSVKRWIVEDPIVTMGIREYTGVEPEKNIHWPSSLRTGQLMVRNFDFTSDNSVFIILNIDENKDLWIGTDEENIEKCYSLVRTLIDDFEEAKVKYGFITNATGINKNGYVAPSLGESHYFEMLNNLGTACSITSMNFTSLINTTIEYHLDCRTIVIVTPVIPAESVSEINKLASYVEKNIVFSMRGENIEKLDDNIVKFVLGCENI</sequence>
<dbReference type="Proteomes" id="UP000460287">
    <property type="component" value="Unassembled WGS sequence"/>
</dbReference>
<dbReference type="AlphaFoldDB" id="A0A7X2MZA3"/>
<name>A0A7X2MZA3_9CLOT</name>
<comment type="caution">
    <text evidence="1">The sequence shown here is derived from an EMBL/GenBank/DDBJ whole genome shotgun (WGS) entry which is preliminary data.</text>
</comment>
<keyword evidence="2" id="KW-1185">Reference proteome</keyword>
<evidence type="ECO:0000313" key="2">
    <source>
        <dbReference type="Proteomes" id="UP000460287"/>
    </source>
</evidence>
<dbReference type="EMBL" id="VULX01000016">
    <property type="protein sequence ID" value="MSR91824.1"/>
    <property type="molecule type" value="Genomic_DNA"/>
</dbReference>
<accession>A0A7X2MZA3</accession>
<dbReference type="PANTHER" id="PTHR34351:SF2">
    <property type="entry name" value="DUF58 DOMAIN-CONTAINING PROTEIN"/>
    <property type="match status" value="1"/>
</dbReference>
<proteinExistence type="predicted"/>